<dbReference type="SUPFAM" id="SSF53756">
    <property type="entry name" value="UDP-Glycosyltransferase/glycogen phosphorylase"/>
    <property type="match status" value="1"/>
</dbReference>
<dbReference type="OrthoDB" id="5835829at2759"/>
<dbReference type="KEGG" id="aprc:113859656"/>
<proteinExistence type="inferred from homology"/>
<dbReference type="FunFam" id="3.40.50.2000:FF:000037">
    <property type="entry name" value="Glycosyltransferase"/>
    <property type="match status" value="1"/>
</dbReference>
<dbReference type="GeneID" id="113859656"/>
<evidence type="ECO:0000256" key="3">
    <source>
        <dbReference type="ARBA" id="ARBA00022679"/>
    </source>
</evidence>
<comment type="similarity">
    <text evidence="1">Belongs to the UDP-glycosyltransferase family.</text>
</comment>
<accession>A0A8B8KW94</accession>
<evidence type="ECO:0000313" key="4">
    <source>
        <dbReference type="Proteomes" id="UP000694853"/>
    </source>
</evidence>
<dbReference type="RefSeq" id="XP_027348172.1">
    <property type="nucleotide sequence ID" value="XM_027492371.1"/>
</dbReference>
<evidence type="ECO:0000256" key="2">
    <source>
        <dbReference type="ARBA" id="ARBA00022676"/>
    </source>
</evidence>
<keyword evidence="2" id="KW-0328">Glycosyltransferase</keyword>
<sequence length="409" mass="45482">MNNFLSQVTITLFPITIPQVDGLPSNAETTADVPFSLITHLMTAMDRTEKDIELLLLHLKPNVVLFDFTCWMPSLTRRLGIKSVQYTVISMIAAAYVESVEKLCQEKNLDADEWVHPPVGFPDSSIKLQAHEVRLLASFMKVELGSGVPLHDRISTGTKFSDAVGFKGCRELEGQYAEYLETLFGKPFLLSGLVLPELNSSTLDEKWAEWLAGFKPGSVIYCAFGSEWRMHHDQFKELLLGLELTGFPFLAALKEPIGFESVEAALPEGFKERVQGRGIVHGGWIQETLILEHPSIGCFITHCGSGSLLAALLNKCQIVVLPNLLDQILNARMISSTLKAGVEVEKGEEDGLFTKESVCKAVKTVMDDESEVGREVRANRLKLRKLLLNKDLENTYIDSFVQKLQELVG</sequence>
<dbReference type="PANTHER" id="PTHR48049:SF1">
    <property type="entry name" value="UDP-GLYCOSYLTRANSFERASE SUPERFAMILY PROTEIN"/>
    <property type="match status" value="1"/>
</dbReference>
<evidence type="ECO:0000313" key="5">
    <source>
        <dbReference type="RefSeq" id="XP_027348172.1"/>
    </source>
</evidence>
<evidence type="ECO:0000256" key="1">
    <source>
        <dbReference type="ARBA" id="ARBA00009995"/>
    </source>
</evidence>
<protein>
    <submittedName>
        <fullName evidence="5">UDP-glycosyltransferase 79B30-like</fullName>
    </submittedName>
</protein>
<reference evidence="5" key="2">
    <citation type="submission" date="2025-08" db="UniProtKB">
        <authorList>
            <consortium name="RefSeq"/>
        </authorList>
    </citation>
    <scope>IDENTIFICATION</scope>
    <source>
        <tissue evidence="5">Young leaves</tissue>
    </source>
</reference>
<dbReference type="GO" id="GO:0035251">
    <property type="term" value="F:UDP-glucosyltransferase activity"/>
    <property type="evidence" value="ECO:0007669"/>
    <property type="project" value="InterPro"/>
</dbReference>
<dbReference type="AlphaFoldDB" id="A0A8B8KW94"/>
<dbReference type="InterPro" id="IPR002213">
    <property type="entry name" value="UDP_glucos_trans"/>
</dbReference>
<dbReference type="Proteomes" id="UP000694853">
    <property type="component" value="Unplaced"/>
</dbReference>
<dbReference type="InterPro" id="IPR050481">
    <property type="entry name" value="UDP-glycosyltransf_plant"/>
</dbReference>
<gene>
    <name evidence="5" type="primary">LOC113859656</name>
</gene>
<name>A0A8B8KW94_ABRPR</name>
<dbReference type="Pfam" id="PF00201">
    <property type="entry name" value="UDPGT"/>
    <property type="match status" value="1"/>
</dbReference>
<keyword evidence="3" id="KW-0808">Transferase</keyword>
<dbReference type="Gene3D" id="3.40.50.2000">
    <property type="entry name" value="Glycogen Phosphorylase B"/>
    <property type="match status" value="2"/>
</dbReference>
<dbReference type="PANTHER" id="PTHR48049">
    <property type="entry name" value="GLYCOSYLTRANSFERASE"/>
    <property type="match status" value="1"/>
</dbReference>
<organism evidence="4 5">
    <name type="scientific">Abrus precatorius</name>
    <name type="common">Indian licorice</name>
    <name type="synonym">Glycine abrus</name>
    <dbReference type="NCBI Taxonomy" id="3816"/>
    <lineage>
        <taxon>Eukaryota</taxon>
        <taxon>Viridiplantae</taxon>
        <taxon>Streptophyta</taxon>
        <taxon>Embryophyta</taxon>
        <taxon>Tracheophyta</taxon>
        <taxon>Spermatophyta</taxon>
        <taxon>Magnoliopsida</taxon>
        <taxon>eudicotyledons</taxon>
        <taxon>Gunneridae</taxon>
        <taxon>Pentapetalae</taxon>
        <taxon>rosids</taxon>
        <taxon>fabids</taxon>
        <taxon>Fabales</taxon>
        <taxon>Fabaceae</taxon>
        <taxon>Papilionoideae</taxon>
        <taxon>50 kb inversion clade</taxon>
        <taxon>NPAAA clade</taxon>
        <taxon>indigoferoid/millettioid clade</taxon>
        <taxon>Abreae</taxon>
        <taxon>Abrus</taxon>
    </lineage>
</organism>
<keyword evidence="4" id="KW-1185">Reference proteome</keyword>
<dbReference type="CDD" id="cd03784">
    <property type="entry name" value="GT1_Gtf-like"/>
    <property type="match status" value="1"/>
</dbReference>
<reference evidence="4" key="1">
    <citation type="journal article" date="2019" name="Toxins">
        <title>Detection of Abrin-Like and Prepropulchellin-Like Toxin Genes and Transcripts Using Whole Genome Sequencing and Full-Length Transcript Sequencing of Abrus precatorius.</title>
        <authorList>
            <person name="Hovde B.T."/>
            <person name="Daligault H.E."/>
            <person name="Hanschen E.R."/>
            <person name="Kunde Y.A."/>
            <person name="Johnson M.B."/>
            <person name="Starkenburg S.R."/>
            <person name="Johnson S.L."/>
        </authorList>
    </citation>
    <scope>NUCLEOTIDE SEQUENCE [LARGE SCALE GENOMIC DNA]</scope>
</reference>